<reference evidence="10" key="1">
    <citation type="journal article" date="2016" name="Stand. Genomic Sci.">
        <title>Complete genome sequence of Methanospirillum hungatei type strain JF1.</title>
        <authorList>
            <person name="Gunsalus R.P."/>
            <person name="Cook L.E."/>
            <person name="Crable B."/>
            <person name="Rohlin L."/>
            <person name="McDonald E."/>
            <person name="Mouttaki H."/>
            <person name="Sieber J.R."/>
            <person name="Poweleit N."/>
            <person name="Zhou H."/>
            <person name="Lapidus A.L."/>
            <person name="Daligault H.E."/>
            <person name="Land M."/>
            <person name="Gilna P."/>
            <person name="Ivanova N."/>
            <person name="Kyrpides N."/>
            <person name="Culley D.E."/>
            <person name="McInerney M.J."/>
        </authorList>
    </citation>
    <scope>NUCLEOTIDE SEQUENCE [LARGE SCALE GENOMIC DNA]</scope>
    <source>
        <strain evidence="10">ATCC 27890 / DSM 864 / NBRC 100397 / JF-1</strain>
    </source>
</reference>
<evidence type="ECO:0000256" key="6">
    <source>
        <dbReference type="ARBA" id="ARBA00023014"/>
    </source>
</evidence>
<dbReference type="EMBL" id="CP000254">
    <property type="protein sequence ID" value="ABD41774.1"/>
    <property type="molecule type" value="Genomic_DNA"/>
</dbReference>
<dbReference type="STRING" id="323259.Mhun_2067"/>
<dbReference type="RefSeq" id="WP_011449033.1">
    <property type="nucleotide sequence ID" value="NC_007796.1"/>
</dbReference>
<dbReference type="Pfam" id="PF13187">
    <property type="entry name" value="Fer4_9"/>
    <property type="match status" value="1"/>
</dbReference>
<dbReference type="HOGENOM" id="CLU_076047_0_0_2"/>
<dbReference type="PROSITE" id="PS51379">
    <property type="entry name" value="4FE4S_FER_2"/>
    <property type="match status" value="2"/>
</dbReference>
<evidence type="ECO:0000256" key="1">
    <source>
        <dbReference type="ARBA" id="ARBA00022448"/>
    </source>
</evidence>
<dbReference type="InParanoid" id="Q2FMF4"/>
<dbReference type="KEGG" id="mhu:Mhun_2067"/>
<evidence type="ECO:0000256" key="7">
    <source>
        <dbReference type="SAM" id="Phobius"/>
    </source>
</evidence>
<evidence type="ECO:0000256" key="3">
    <source>
        <dbReference type="ARBA" id="ARBA00022723"/>
    </source>
</evidence>
<feature type="transmembrane region" description="Helical" evidence="7">
    <location>
        <begin position="43"/>
        <end position="69"/>
    </location>
</feature>
<evidence type="ECO:0000313" key="9">
    <source>
        <dbReference type="EMBL" id="ABD41774.1"/>
    </source>
</evidence>
<name>Q2FMF4_METHJ</name>
<dbReference type="InterPro" id="IPR017896">
    <property type="entry name" value="4Fe4S_Fe-S-bd"/>
</dbReference>
<dbReference type="GO" id="GO:0016491">
    <property type="term" value="F:oxidoreductase activity"/>
    <property type="evidence" value="ECO:0007669"/>
    <property type="project" value="UniProtKB-ARBA"/>
</dbReference>
<evidence type="ECO:0000259" key="8">
    <source>
        <dbReference type="PROSITE" id="PS51379"/>
    </source>
</evidence>
<keyword evidence="1" id="KW-0813">Transport</keyword>
<dbReference type="GO" id="GO:0005886">
    <property type="term" value="C:plasma membrane"/>
    <property type="evidence" value="ECO:0007669"/>
    <property type="project" value="TreeGrafter"/>
</dbReference>
<organism evidence="9 10">
    <name type="scientific">Methanospirillum hungatei JF-1 (strain ATCC 27890 / DSM 864 / NBRC 100397 / JF-1)</name>
    <dbReference type="NCBI Taxonomy" id="323259"/>
    <lineage>
        <taxon>Archaea</taxon>
        <taxon>Methanobacteriati</taxon>
        <taxon>Methanobacteriota</taxon>
        <taxon>Stenosarchaea group</taxon>
        <taxon>Methanomicrobia</taxon>
        <taxon>Methanomicrobiales</taxon>
        <taxon>Methanospirillaceae</taxon>
        <taxon>Methanospirillum</taxon>
    </lineage>
</organism>
<proteinExistence type="predicted"/>
<keyword evidence="4" id="KW-0249">Electron transport</keyword>
<protein>
    <submittedName>
        <fullName evidence="9">4Fe-4S ferredoxin, iron-sulfur binding protein</fullName>
    </submittedName>
</protein>
<feature type="transmembrane region" description="Helical" evidence="7">
    <location>
        <begin position="127"/>
        <end position="150"/>
    </location>
</feature>
<evidence type="ECO:0000313" key="10">
    <source>
        <dbReference type="Proteomes" id="UP000001941"/>
    </source>
</evidence>
<dbReference type="Proteomes" id="UP000001941">
    <property type="component" value="Chromosome"/>
</dbReference>
<dbReference type="OrthoDB" id="23833at2157"/>
<dbReference type="eggNOG" id="arCOG02772">
    <property type="taxonomic scope" value="Archaea"/>
</dbReference>
<keyword evidence="5" id="KW-0408">Iron</keyword>
<dbReference type="Gene3D" id="3.30.70.20">
    <property type="match status" value="2"/>
</dbReference>
<keyword evidence="6" id="KW-0411">Iron-sulfur</keyword>
<dbReference type="Pfam" id="PF12801">
    <property type="entry name" value="Fer4_5"/>
    <property type="match status" value="2"/>
</dbReference>
<sequence length="247" mass="27617">MNQQKLRRLILLISLLLLPVTFFYLSPVLIIEGAVSGIVTGSAIIFTFIFLFSLIGGRLWCGWICPFGSLQDLAREVQEKRITNPWIDRFRYGLFVLWILMLLAFFIRAGGITSIEPFYQTTNGLSVAGPIELTVFIVILFIITTIALFLGRRGMCHLFCPISVLMIVGRKIRNAIGLPGLQLTAHSEDCISCGRCTKECSQSLDVLSMVEQGRMEQAECILCGACIDACPKDVIRFSFGRPDRKKV</sequence>
<dbReference type="EnsemblBacteria" id="ABD41774">
    <property type="protein sequence ID" value="ABD41774"/>
    <property type="gene ID" value="Mhun_2067"/>
</dbReference>
<dbReference type="AlphaFoldDB" id="Q2FMF4"/>
<dbReference type="GeneID" id="3923717"/>
<keyword evidence="7" id="KW-0812">Transmembrane</keyword>
<dbReference type="InterPro" id="IPR051684">
    <property type="entry name" value="Electron_Trans/Redox"/>
</dbReference>
<dbReference type="PROSITE" id="PS00198">
    <property type="entry name" value="4FE4S_FER_1"/>
    <property type="match status" value="1"/>
</dbReference>
<dbReference type="SUPFAM" id="SSF54862">
    <property type="entry name" value="4Fe-4S ferredoxins"/>
    <property type="match status" value="1"/>
</dbReference>
<feature type="transmembrane region" description="Helical" evidence="7">
    <location>
        <begin position="90"/>
        <end position="107"/>
    </location>
</feature>
<dbReference type="PANTHER" id="PTHR30176">
    <property type="entry name" value="FERREDOXIN-TYPE PROTEIN NAPH"/>
    <property type="match status" value="1"/>
</dbReference>
<evidence type="ECO:0000256" key="4">
    <source>
        <dbReference type="ARBA" id="ARBA00022982"/>
    </source>
</evidence>
<feature type="domain" description="4Fe-4S ferredoxin-type" evidence="8">
    <location>
        <begin position="181"/>
        <end position="209"/>
    </location>
</feature>
<accession>Q2FMF4</accession>
<keyword evidence="7" id="KW-0472">Membrane</keyword>
<keyword evidence="2" id="KW-0004">4Fe-4S</keyword>
<keyword evidence="10" id="KW-1185">Reference proteome</keyword>
<dbReference type="PANTHER" id="PTHR30176:SF3">
    <property type="entry name" value="FERREDOXIN-TYPE PROTEIN NAPH"/>
    <property type="match status" value="1"/>
</dbReference>
<dbReference type="InterPro" id="IPR017900">
    <property type="entry name" value="4Fe4S_Fe_S_CS"/>
</dbReference>
<feature type="domain" description="4Fe-4S ferredoxin-type" evidence="8">
    <location>
        <begin position="211"/>
        <end position="240"/>
    </location>
</feature>
<dbReference type="GO" id="GO:0051539">
    <property type="term" value="F:4 iron, 4 sulfur cluster binding"/>
    <property type="evidence" value="ECO:0007669"/>
    <property type="project" value="UniProtKB-KW"/>
</dbReference>
<dbReference type="GO" id="GO:0046872">
    <property type="term" value="F:metal ion binding"/>
    <property type="evidence" value="ECO:0007669"/>
    <property type="project" value="UniProtKB-KW"/>
</dbReference>
<keyword evidence="7" id="KW-1133">Transmembrane helix</keyword>
<keyword evidence="3" id="KW-0479">Metal-binding</keyword>
<gene>
    <name evidence="9" type="ordered locus">Mhun_2067</name>
</gene>
<evidence type="ECO:0000256" key="2">
    <source>
        <dbReference type="ARBA" id="ARBA00022485"/>
    </source>
</evidence>
<feature type="transmembrane region" description="Helical" evidence="7">
    <location>
        <begin position="9"/>
        <end position="31"/>
    </location>
</feature>
<evidence type="ECO:0000256" key="5">
    <source>
        <dbReference type="ARBA" id="ARBA00023004"/>
    </source>
</evidence>